<organism evidence="3 4">
    <name type="scientific">Brassica carinata</name>
    <name type="common">Ethiopian mustard</name>
    <name type="synonym">Abyssinian cabbage</name>
    <dbReference type="NCBI Taxonomy" id="52824"/>
    <lineage>
        <taxon>Eukaryota</taxon>
        <taxon>Viridiplantae</taxon>
        <taxon>Streptophyta</taxon>
        <taxon>Embryophyta</taxon>
        <taxon>Tracheophyta</taxon>
        <taxon>Spermatophyta</taxon>
        <taxon>Magnoliopsida</taxon>
        <taxon>eudicotyledons</taxon>
        <taxon>Gunneridae</taxon>
        <taxon>Pentapetalae</taxon>
        <taxon>rosids</taxon>
        <taxon>malvids</taxon>
        <taxon>Brassicales</taxon>
        <taxon>Brassicaceae</taxon>
        <taxon>Brassiceae</taxon>
        <taxon>Brassica</taxon>
    </lineage>
</organism>
<evidence type="ECO:0000256" key="1">
    <source>
        <dbReference type="SAM" id="MobiDB-lite"/>
    </source>
</evidence>
<keyword evidence="4" id="KW-1185">Reference proteome</keyword>
<reference evidence="3 4" key="1">
    <citation type="submission" date="2020-02" db="EMBL/GenBank/DDBJ databases">
        <authorList>
            <person name="Ma Q."/>
            <person name="Huang Y."/>
            <person name="Song X."/>
            <person name="Pei D."/>
        </authorList>
    </citation>
    <scope>NUCLEOTIDE SEQUENCE [LARGE SCALE GENOMIC DNA]</scope>
    <source>
        <strain evidence="3">Sxm20200214</strain>
        <tissue evidence="3">Leaf</tissue>
    </source>
</reference>
<name>A0A8X7W5M6_BRACI</name>
<dbReference type="EMBL" id="JAAMPC010000002">
    <property type="protein sequence ID" value="KAG2324359.1"/>
    <property type="molecule type" value="Genomic_DNA"/>
</dbReference>
<sequence length="347" mass="39034">MELKVADLLNADTRDWNEELVCKLLSNEASDILCIKPSKTGATGTFCWLPTLYGEYTTKTGYYSALKQLESTEASAVTSQPCDWMKDIWLLPLPPKLRVFLCKIVRGALPLGDNLETRGITDNSKCIFCGLKETANHLFLSCDFAKSIWSLAPILHGPSLATTTDFTVALQASRKMPNLPPTGVKIGSLFPWIVWSIWTTRNQRIFENRHFTGRETLRKSTADAREWEEAQTDNTQQLATPHSRTPQPQLNSEETKTAGMAWIFTDSNGHIIHQGTIREALLQAQCHGYTNLAFKNFIKRLFGILQDIQNLSCCLSVLSFLHIPRLDNTAAYFLAKRAGLYPHLKLL</sequence>
<evidence type="ECO:0000313" key="3">
    <source>
        <dbReference type="EMBL" id="KAG2324359.1"/>
    </source>
</evidence>
<dbReference type="Proteomes" id="UP000886595">
    <property type="component" value="Unassembled WGS sequence"/>
</dbReference>
<feature type="domain" description="Reverse transcriptase zinc-binding" evidence="2">
    <location>
        <begin position="78"/>
        <end position="149"/>
    </location>
</feature>
<dbReference type="AlphaFoldDB" id="A0A8X7W5M6"/>
<proteinExistence type="predicted"/>
<accession>A0A8X7W5M6</accession>
<protein>
    <recommendedName>
        <fullName evidence="2">Reverse transcriptase zinc-binding domain-containing protein</fullName>
    </recommendedName>
</protein>
<comment type="caution">
    <text evidence="3">The sequence shown here is derived from an EMBL/GenBank/DDBJ whole genome shotgun (WGS) entry which is preliminary data.</text>
</comment>
<gene>
    <name evidence="3" type="ORF">Bca52824_007087</name>
</gene>
<evidence type="ECO:0000313" key="4">
    <source>
        <dbReference type="Proteomes" id="UP000886595"/>
    </source>
</evidence>
<feature type="compositionally biased region" description="Polar residues" evidence="1">
    <location>
        <begin position="232"/>
        <end position="252"/>
    </location>
</feature>
<dbReference type="OrthoDB" id="1106861at2759"/>
<evidence type="ECO:0000259" key="2">
    <source>
        <dbReference type="Pfam" id="PF13966"/>
    </source>
</evidence>
<dbReference type="Pfam" id="PF13966">
    <property type="entry name" value="zf-RVT"/>
    <property type="match status" value="1"/>
</dbReference>
<feature type="region of interest" description="Disordered" evidence="1">
    <location>
        <begin position="222"/>
        <end position="252"/>
    </location>
</feature>
<dbReference type="InterPro" id="IPR026960">
    <property type="entry name" value="RVT-Znf"/>
</dbReference>